<dbReference type="SFLD" id="SFLDG01140">
    <property type="entry name" value="C2.B:_Phosphomannomutase_and_P"/>
    <property type="match status" value="1"/>
</dbReference>
<organism evidence="1 2">
    <name type="scientific">Listeria monocytogenes</name>
    <dbReference type="NCBI Taxonomy" id="1639"/>
    <lineage>
        <taxon>Bacteria</taxon>
        <taxon>Bacillati</taxon>
        <taxon>Bacillota</taxon>
        <taxon>Bacilli</taxon>
        <taxon>Bacillales</taxon>
        <taxon>Listeriaceae</taxon>
        <taxon>Listeria</taxon>
    </lineage>
</organism>
<dbReference type="EMBL" id="MJTJ01000015">
    <property type="protein sequence ID" value="OET50034.1"/>
    <property type="molecule type" value="Genomic_DNA"/>
</dbReference>
<comment type="caution">
    <text evidence="1">The sequence shown here is derived from an EMBL/GenBank/DDBJ whole genome shotgun (WGS) entry which is preliminary data.</text>
</comment>
<dbReference type="CDD" id="cd07517">
    <property type="entry name" value="HAD_HPP"/>
    <property type="match status" value="1"/>
</dbReference>
<evidence type="ECO:0000313" key="1">
    <source>
        <dbReference type="EMBL" id="OET50034.1"/>
    </source>
</evidence>
<dbReference type="Pfam" id="PF08282">
    <property type="entry name" value="Hydrolase_3"/>
    <property type="match status" value="1"/>
</dbReference>
<dbReference type="InterPro" id="IPR006379">
    <property type="entry name" value="HAD-SF_hydro_IIB"/>
</dbReference>
<dbReference type="AlphaFoldDB" id="A0AAX0HIA8"/>
<reference evidence="1 2" key="1">
    <citation type="submission" date="2016-09" db="EMBL/GenBank/DDBJ databases">
        <title>100K Listeria isolates.</title>
        <authorList>
            <person name="Chen P."/>
            <person name="Weimer B.C."/>
            <person name="Kong N."/>
            <person name="Huang B."/>
        </authorList>
    </citation>
    <scope>NUCLEOTIDE SEQUENCE [LARGE SCALE GENOMIC DNA]</scope>
    <source>
        <strain evidence="1 2">BCW_2383</strain>
    </source>
</reference>
<dbReference type="InterPro" id="IPR023214">
    <property type="entry name" value="HAD_sf"/>
</dbReference>
<dbReference type="SFLD" id="SFLDS00003">
    <property type="entry name" value="Haloacid_Dehalogenase"/>
    <property type="match status" value="1"/>
</dbReference>
<protein>
    <submittedName>
        <fullName evidence="1">Haloacid dehalogenase</fullName>
    </submittedName>
</protein>
<accession>A0AAX0HIA8</accession>
<name>A0AAX0HIA8_LISMN</name>
<dbReference type="PANTHER" id="PTHR10000">
    <property type="entry name" value="PHOSPHOSERINE PHOSPHATASE"/>
    <property type="match status" value="1"/>
</dbReference>
<sequence length="259" mass="28917">MNNVKPRGICFFDMDGTLLNSESKVLDTSLQALDKLRENNVIPVIATGRTLIEISHQMKITGIESAVMMNGQMAIFEGEKVYEDVIDADLLARLTEEAKSQNVEVCYYNDKRIGATASTPVVKAHYDFLGEPMPEVRPNMYKEENINMALLLLETGDDYFPERFPELQFVRNTPFSNDVLRKGGSKAVGISKLLEVMGYQDVPTYAFGDGMNDLEMFGAVDYAIAMENAVPLLKEKATFVTKDNNSDGIMLGLKQFDLI</sequence>
<evidence type="ECO:0000313" key="2">
    <source>
        <dbReference type="Proteomes" id="UP000852906"/>
    </source>
</evidence>
<proteinExistence type="predicted"/>
<dbReference type="GO" id="GO:0016791">
    <property type="term" value="F:phosphatase activity"/>
    <property type="evidence" value="ECO:0007669"/>
    <property type="project" value="TreeGrafter"/>
</dbReference>
<dbReference type="Gene3D" id="3.30.1240.10">
    <property type="match status" value="1"/>
</dbReference>
<dbReference type="Proteomes" id="UP000852906">
    <property type="component" value="Unassembled WGS sequence"/>
</dbReference>
<dbReference type="InterPro" id="IPR000150">
    <property type="entry name" value="Cof"/>
</dbReference>
<dbReference type="SUPFAM" id="SSF56784">
    <property type="entry name" value="HAD-like"/>
    <property type="match status" value="1"/>
</dbReference>
<gene>
    <name evidence="1" type="ORF">AJL21_07510</name>
</gene>
<dbReference type="NCBIfam" id="TIGR01484">
    <property type="entry name" value="HAD-SF-IIB"/>
    <property type="match status" value="1"/>
</dbReference>
<dbReference type="InterPro" id="IPR036412">
    <property type="entry name" value="HAD-like_sf"/>
</dbReference>
<dbReference type="PANTHER" id="PTHR10000:SF25">
    <property type="entry name" value="PHOSPHATASE YKRA-RELATED"/>
    <property type="match status" value="1"/>
</dbReference>
<dbReference type="GO" id="GO:0000287">
    <property type="term" value="F:magnesium ion binding"/>
    <property type="evidence" value="ECO:0007669"/>
    <property type="project" value="TreeGrafter"/>
</dbReference>
<dbReference type="Gene3D" id="3.40.50.1000">
    <property type="entry name" value="HAD superfamily/HAD-like"/>
    <property type="match status" value="1"/>
</dbReference>
<dbReference type="NCBIfam" id="TIGR00099">
    <property type="entry name" value="Cof-subfamily"/>
    <property type="match status" value="1"/>
</dbReference>
<dbReference type="GO" id="GO:0005829">
    <property type="term" value="C:cytosol"/>
    <property type="evidence" value="ECO:0007669"/>
    <property type="project" value="TreeGrafter"/>
</dbReference>